<gene>
    <name evidence="10" type="ORF">B0I28_10423</name>
</gene>
<evidence type="ECO:0000313" key="10">
    <source>
        <dbReference type="EMBL" id="PRY58868.1"/>
    </source>
</evidence>
<evidence type="ECO:0000259" key="7">
    <source>
        <dbReference type="Pfam" id="PF01385"/>
    </source>
</evidence>
<keyword evidence="6" id="KW-0233">DNA recombination</keyword>
<evidence type="ECO:0000256" key="4">
    <source>
        <dbReference type="ARBA" id="ARBA00022833"/>
    </source>
</evidence>
<dbReference type="Pfam" id="PF12323">
    <property type="entry name" value="HTH_OrfB_IS605"/>
    <property type="match status" value="1"/>
</dbReference>
<evidence type="ECO:0000256" key="2">
    <source>
        <dbReference type="ARBA" id="ARBA00022578"/>
    </source>
</evidence>
<keyword evidence="3" id="KW-0479">Metal-binding</keyword>
<evidence type="ECO:0000256" key="1">
    <source>
        <dbReference type="ARBA" id="ARBA00008761"/>
    </source>
</evidence>
<dbReference type="InterPro" id="IPR001959">
    <property type="entry name" value="Transposase"/>
</dbReference>
<dbReference type="RefSeq" id="WP_106364351.1">
    <property type="nucleotide sequence ID" value="NZ_PVTJ01000004.1"/>
</dbReference>
<dbReference type="GO" id="GO:0006310">
    <property type="term" value="P:DNA recombination"/>
    <property type="evidence" value="ECO:0007669"/>
    <property type="project" value="UniProtKB-KW"/>
</dbReference>
<evidence type="ECO:0000256" key="3">
    <source>
        <dbReference type="ARBA" id="ARBA00022723"/>
    </source>
</evidence>
<comment type="similarity">
    <text evidence="1">In the C-terminal section; belongs to the transposase 35 family.</text>
</comment>
<keyword evidence="5" id="KW-0238">DNA-binding</keyword>
<dbReference type="Pfam" id="PF07282">
    <property type="entry name" value="Cas12f1-like_TNB"/>
    <property type="match status" value="1"/>
</dbReference>
<reference evidence="10 11" key="1">
    <citation type="submission" date="2018-03" db="EMBL/GenBank/DDBJ databases">
        <title>Genomic Encyclopedia of Type Strains, Phase III (KMG-III): the genomes of soil and plant-associated and newly described type strains.</title>
        <authorList>
            <person name="Whitman W."/>
        </authorList>
    </citation>
    <scope>NUCLEOTIDE SEQUENCE [LARGE SCALE GENOMIC DNA]</scope>
    <source>
        <strain evidence="10 11">CGMCC 4.7067</strain>
    </source>
</reference>
<dbReference type="EMBL" id="PVTJ01000004">
    <property type="protein sequence ID" value="PRY58868.1"/>
    <property type="molecule type" value="Genomic_DNA"/>
</dbReference>
<dbReference type="Pfam" id="PF01385">
    <property type="entry name" value="OrfB_IS605"/>
    <property type="match status" value="1"/>
</dbReference>
<dbReference type="InterPro" id="IPR010095">
    <property type="entry name" value="Cas12f1-like_TNB"/>
</dbReference>
<comment type="caution">
    <text evidence="10">The sequence shown here is derived from an EMBL/GenBank/DDBJ whole genome shotgun (WGS) entry which is preliminary data.</text>
</comment>
<feature type="domain" description="Cas12f1-like TNB" evidence="8">
    <location>
        <begin position="301"/>
        <end position="369"/>
    </location>
</feature>
<dbReference type="GO" id="GO:0032196">
    <property type="term" value="P:transposition"/>
    <property type="evidence" value="ECO:0007669"/>
    <property type="project" value="UniProtKB-KW"/>
</dbReference>
<dbReference type="Proteomes" id="UP000238176">
    <property type="component" value="Unassembled WGS sequence"/>
</dbReference>
<feature type="domain" description="Transposase putative helix-turn-helix" evidence="9">
    <location>
        <begin position="1"/>
        <end position="44"/>
    </location>
</feature>
<keyword evidence="2" id="KW-0815">Transposition</keyword>
<dbReference type="AlphaFoldDB" id="A0A2T0ULZ1"/>
<accession>A0A2T0ULZ1</accession>
<evidence type="ECO:0000259" key="9">
    <source>
        <dbReference type="Pfam" id="PF12323"/>
    </source>
</evidence>
<evidence type="ECO:0000256" key="5">
    <source>
        <dbReference type="ARBA" id="ARBA00023125"/>
    </source>
</evidence>
<evidence type="ECO:0000256" key="6">
    <source>
        <dbReference type="ARBA" id="ARBA00023172"/>
    </source>
</evidence>
<dbReference type="OrthoDB" id="6230307at2"/>
<organism evidence="10 11">
    <name type="scientific">Glycomyces artemisiae</name>
    <dbReference type="NCBI Taxonomy" id="1076443"/>
    <lineage>
        <taxon>Bacteria</taxon>
        <taxon>Bacillati</taxon>
        <taxon>Actinomycetota</taxon>
        <taxon>Actinomycetes</taxon>
        <taxon>Glycomycetales</taxon>
        <taxon>Glycomycetaceae</taxon>
        <taxon>Glycomyces</taxon>
    </lineage>
</organism>
<evidence type="ECO:0000313" key="11">
    <source>
        <dbReference type="Proteomes" id="UP000238176"/>
    </source>
</evidence>
<dbReference type="NCBIfam" id="NF040570">
    <property type="entry name" value="guided_TnpB"/>
    <property type="match status" value="1"/>
</dbReference>
<keyword evidence="11" id="KW-1185">Reference proteome</keyword>
<sequence length="384" mass="42911">MLLRYTYRVYPTAPQRSALARVFGCVRTVYNDAVAARRAAHAAGLPFPSTAALDKQLITAAKRTPERAWLAEVSTVPLQQALRDCHAAYRNFFDSMKSGRAGARIGPPRFRRRTNRQTARYTRNGFRLRADGRLYIAKVGDLKIAWSRELASEPSSVTIVKTPAGRYFASFVVAVGDDLERLEPITDPDAETGVDLGLKSFAVLRGGKTIDNPRFFKRMERRLKKAQRALARKQPGSSSRAQARIRLARVHEQIKNRRDDWLHKQVKDLVSENQALYVEDLCIEGLSRGRGAKSVRDAALGKFLLLLESKAARTHRVFVKVDRFFPSTRLCSACGILSGPRGLEGLAVREWACPCGARHDRDANAETNIRREGKRLLAAGLADK</sequence>
<dbReference type="InterPro" id="IPR021027">
    <property type="entry name" value="Transposase_put_HTH"/>
</dbReference>
<proteinExistence type="inferred from homology"/>
<keyword evidence="4" id="KW-0862">Zinc</keyword>
<evidence type="ECO:0000259" key="8">
    <source>
        <dbReference type="Pfam" id="PF07282"/>
    </source>
</evidence>
<protein>
    <submittedName>
        <fullName evidence="10">Putative transposase</fullName>
    </submittedName>
</protein>
<dbReference type="GO" id="GO:0003677">
    <property type="term" value="F:DNA binding"/>
    <property type="evidence" value="ECO:0007669"/>
    <property type="project" value="UniProtKB-KW"/>
</dbReference>
<name>A0A2T0ULZ1_9ACTN</name>
<dbReference type="GO" id="GO:0046872">
    <property type="term" value="F:metal ion binding"/>
    <property type="evidence" value="ECO:0007669"/>
    <property type="project" value="UniProtKB-KW"/>
</dbReference>
<feature type="domain" description="Probable transposase IS891/IS1136/IS1341" evidence="7">
    <location>
        <begin position="171"/>
        <end position="287"/>
    </location>
</feature>